<reference evidence="3" key="1">
    <citation type="submission" date="2015-07" db="EMBL/GenBank/DDBJ databases">
        <authorList>
            <person name="Moine D."/>
            <person name="Kassam M."/>
        </authorList>
    </citation>
    <scope>NUCLEOTIDE SEQUENCE [LARGE SCALE GENOMIC DNA]</scope>
    <source>
        <strain evidence="3">NCTC 9529</strain>
    </source>
</reference>
<sequence>MSNSRSILDSSKSCAIVMEDSHGNDFSGMKVKNFDVGVSLNNSNNNNFSDSSFTNDENFHKTIDTIEQEMKSKVPVDDFVKISKTIEQMRNNYKGKDFKKSYLRFIEVTAQHVSIVAPFLPLLAPYIPSS</sequence>
<dbReference type="EMBL" id="UFYH01000001">
    <property type="protein sequence ID" value="STD07263.1"/>
    <property type="molecule type" value="Genomic_DNA"/>
</dbReference>
<accession>A0AAC8VQ37</accession>
<evidence type="ECO:0000313" key="1">
    <source>
        <dbReference type="EMBL" id="ALB54888.1"/>
    </source>
</evidence>
<name>A0AAC8VQ37_9ENTR</name>
<dbReference type="EMBL" id="CP012257">
    <property type="protein sequence ID" value="ALB54888.1"/>
    <property type="molecule type" value="Genomic_DNA"/>
</dbReference>
<dbReference type="RefSeq" id="WP_032804388.1">
    <property type="nucleotide sequence ID" value="NZ_AJKW01000009.1"/>
</dbReference>
<keyword evidence="4" id="KW-1185">Reference proteome</keyword>
<reference evidence="2 4" key="4">
    <citation type="submission" date="2018-06" db="EMBL/GenBank/DDBJ databases">
        <authorList>
            <consortium name="Pathogen Informatics"/>
            <person name="Doyle S."/>
        </authorList>
    </citation>
    <scope>NUCLEOTIDE SEQUENCE [LARGE SCALE GENOMIC DNA]</scope>
    <source>
        <strain evidence="4">NCTC 9529</strain>
        <strain evidence="2">NCTC9529</strain>
    </source>
</reference>
<dbReference type="Proteomes" id="UP000061974">
    <property type="component" value="Chromosome"/>
</dbReference>
<reference evidence="3" key="2">
    <citation type="submission" date="2015-09" db="EMBL/GenBank/DDBJ databases">
        <title>Cronobacter genome sequencing and assembly.</title>
        <authorList>
            <person name="Descombes P."/>
            <person name="Baert L."/>
            <person name="Ngom-Bru C."/>
            <person name="Barretto C."/>
        </authorList>
    </citation>
    <scope>NUCLEOTIDE SEQUENCE [LARGE SCALE GENOMIC DNA]</scope>
    <source>
        <strain evidence="3">NCTC 9529</strain>
    </source>
</reference>
<protein>
    <submittedName>
        <fullName evidence="1">Uncharacterized protein</fullName>
    </submittedName>
</protein>
<proteinExistence type="predicted"/>
<dbReference type="Proteomes" id="UP000254849">
    <property type="component" value="Unassembled WGS sequence"/>
</dbReference>
<evidence type="ECO:0000313" key="4">
    <source>
        <dbReference type="Proteomes" id="UP000254849"/>
    </source>
</evidence>
<reference evidence="1 3" key="3">
    <citation type="journal article" date="2016" name="Genome Announc.">
        <title>Fully Closed Genome Sequences of Five Type Strains of the Genus Cronobacter and One Cronobacter sakazakii Strain.</title>
        <authorList>
            <person name="Moine D."/>
            <person name="Kassam M."/>
            <person name="Baert L."/>
            <person name="Tang Y."/>
            <person name="Barretto C."/>
            <person name="Ngom Bru C."/>
            <person name="Klijn A."/>
            <person name="Descombes P."/>
        </authorList>
    </citation>
    <scope>NUCLEOTIDE SEQUENCE [LARGE SCALE GENOMIC DNA]</scope>
    <source>
        <strain evidence="1 3">NCTC 9529</strain>
    </source>
</reference>
<organism evidence="1 3">
    <name type="scientific">Cronobacter universalis NCTC 9529</name>
    <dbReference type="NCBI Taxonomy" id="1074000"/>
    <lineage>
        <taxon>Bacteria</taxon>
        <taxon>Pseudomonadati</taxon>
        <taxon>Pseudomonadota</taxon>
        <taxon>Gammaproteobacteria</taxon>
        <taxon>Enterobacterales</taxon>
        <taxon>Enterobacteriaceae</taxon>
        <taxon>Cronobacter</taxon>
    </lineage>
</organism>
<dbReference type="AlphaFoldDB" id="A0AAC8VQ37"/>
<evidence type="ECO:0000313" key="3">
    <source>
        <dbReference type="Proteomes" id="UP000061974"/>
    </source>
</evidence>
<gene>
    <name evidence="1" type="ORF">AFK65_09510</name>
    <name evidence="2" type="ORF">NCTC9529_01948</name>
</gene>
<dbReference type="KEGG" id="cui:AFK65_09510"/>
<evidence type="ECO:0000313" key="2">
    <source>
        <dbReference type="EMBL" id="STD07263.1"/>
    </source>
</evidence>